<sequence>VKNCKNLLCDVNASCLMIVDIQEKLSAVMPEKVINRLKSNANILLTAANQLNVPIIATMQYPKGL</sequence>
<reference evidence="1" key="1">
    <citation type="submission" date="2018-05" db="EMBL/GenBank/DDBJ databases">
        <authorList>
            <person name="Lanie J.A."/>
            <person name="Ng W.-L."/>
            <person name="Kazmierczak K.M."/>
            <person name="Andrzejewski T.M."/>
            <person name="Davidsen T.M."/>
            <person name="Wayne K.J."/>
            <person name="Tettelin H."/>
            <person name="Glass J.I."/>
            <person name="Rusch D."/>
            <person name="Podicherti R."/>
            <person name="Tsui H.-C.T."/>
            <person name="Winkler M.E."/>
        </authorList>
    </citation>
    <scope>NUCLEOTIDE SEQUENCE</scope>
</reference>
<protein>
    <submittedName>
        <fullName evidence="1">Uncharacterized protein</fullName>
    </submittedName>
</protein>
<dbReference type="EMBL" id="UINC01096952">
    <property type="protein sequence ID" value="SVC54262.1"/>
    <property type="molecule type" value="Genomic_DNA"/>
</dbReference>
<proteinExistence type="predicted"/>
<dbReference type="AlphaFoldDB" id="A0A382N3A9"/>
<accession>A0A382N3A9</accession>
<name>A0A382N3A9_9ZZZZ</name>
<organism evidence="1">
    <name type="scientific">marine metagenome</name>
    <dbReference type="NCBI Taxonomy" id="408172"/>
    <lineage>
        <taxon>unclassified sequences</taxon>
        <taxon>metagenomes</taxon>
        <taxon>ecological metagenomes</taxon>
    </lineage>
</organism>
<dbReference type="SUPFAM" id="SSF52499">
    <property type="entry name" value="Isochorismatase-like hydrolases"/>
    <property type="match status" value="1"/>
</dbReference>
<feature type="non-terminal residue" evidence="1">
    <location>
        <position position="1"/>
    </location>
</feature>
<evidence type="ECO:0000313" key="1">
    <source>
        <dbReference type="EMBL" id="SVC54262.1"/>
    </source>
</evidence>
<feature type="non-terminal residue" evidence="1">
    <location>
        <position position="65"/>
    </location>
</feature>
<dbReference type="InterPro" id="IPR036380">
    <property type="entry name" value="Isochorismatase-like_sf"/>
</dbReference>
<dbReference type="Gene3D" id="3.40.50.850">
    <property type="entry name" value="Isochorismatase-like"/>
    <property type="match status" value="1"/>
</dbReference>
<gene>
    <name evidence="1" type="ORF">METZ01_LOCUS307116</name>
</gene>